<keyword evidence="3" id="KW-0472">Membrane</keyword>
<evidence type="ECO:0000256" key="2">
    <source>
        <dbReference type="ARBA" id="ARBA00022729"/>
    </source>
</evidence>
<comment type="caution">
    <text evidence="7">The sequence shown here is derived from an EMBL/GenBank/DDBJ whole genome shotgun (WGS) entry which is preliminary data.</text>
</comment>
<keyword evidence="2" id="KW-0732">Signal</keyword>
<proteinExistence type="predicted"/>
<dbReference type="InterPro" id="IPR032831">
    <property type="entry name" value="LptM_cons"/>
</dbReference>
<evidence type="ECO:0000256" key="1">
    <source>
        <dbReference type="ARBA" id="ARBA00004459"/>
    </source>
</evidence>
<comment type="subcellular location">
    <subcellularLocation>
        <location evidence="1">Cell outer membrane</location>
        <topology evidence="1">Lipid-anchor</topology>
    </subcellularLocation>
</comment>
<dbReference type="EMBL" id="JAHHGM010000009">
    <property type="protein sequence ID" value="MBT2989532.1"/>
    <property type="molecule type" value="Genomic_DNA"/>
</dbReference>
<sequence length="35" mass="3919">MLMMALFLFISACGQKGPLFMPDSNQPENQSEVKD</sequence>
<keyword evidence="6 7" id="KW-0449">Lipoprotein</keyword>
<reference evidence="7 8" key="1">
    <citation type="submission" date="2021-05" db="EMBL/GenBank/DDBJ databases">
        <title>Genetic and Functional Diversity in Clade A Lucinid endosymbionts from the Bahamas.</title>
        <authorList>
            <person name="Giani N.M."/>
            <person name="Engel A.S."/>
            <person name="Campbell B.J."/>
        </authorList>
    </citation>
    <scope>NUCLEOTIDE SEQUENCE [LARGE SCALE GENOMIC DNA]</scope>
    <source>
        <strain evidence="7">LUC16012Gg_MoonRockCtena</strain>
    </source>
</reference>
<accession>A0A944MDP2</accession>
<gene>
    <name evidence="7" type="ORF">KME65_11265</name>
</gene>
<keyword evidence="4" id="KW-0564">Palmitate</keyword>
<dbReference type="AlphaFoldDB" id="A0A944MDP2"/>
<evidence type="ECO:0000313" key="7">
    <source>
        <dbReference type="EMBL" id="MBT2989532.1"/>
    </source>
</evidence>
<evidence type="ECO:0000256" key="6">
    <source>
        <dbReference type="ARBA" id="ARBA00023288"/>
    </source>
</evidence>
<dbReference type="GO" id="GO:0009279">
    <property type="term" value="C:cell outer membrane"/>
    <property type="evidence" value="ECO:0007669"/>
    <property type="project" value="UniProtKB-SubCell"/>
</dbReference>
<evidence type="ECO:0000256" key="3">
    <source>
        <dbReference type="ARBA" id="ARBA00023136"/>
    </source>
</evidence>
<keyword evidence="5" id="KW-0998">Cell outer membrane</keyword>
<organism evidence="7 8">
    <name type="scientific">Candidatus Thiodiazotropha taylori</name>
    <dbReference type="NCBI Taxonomy" id="2792791"/>
    <lineage>
        <taxon>Bacteria</taxon>
        <taxon>Pseudomonadati</taxon>
        <taxon>Pseudomonadota</taxon>
        <taxon>Gammaproteobacteria</taxon>
        <taxon>Chromatiales</taxon>
        <taxon>Sedimenticolaceae</taxon>
        <taxon>Candidatus Thiodiazotropha</taxon>
    </lineage>
</organism>
<dbReference type="Pfam" id="PF13627">
    <property type="entry name" value="LptM_cons"/>
    <property type="match status" value="1"/>
</dbReference>
<evidence type="ECO:0000256" key="4">
    <source>
        <dbReference type="ARBA" id="ARBA00023139"/>
    </source>
</evidence>
<protein>
    <submittedName>
        <fullName evidence="7">Lipoprotein</fullName>
    </submittedName>
</protein>
<name>A0A944MDP2_9GAMM</name>
<dbReference type="Proteomes" id="UP000770889">
    <property type="component" value="Unassembled WGS sequence"/>
</dbReference>
<dbReference type="NCBIfam" id="NF047847">
    <property type="entry name" value="SS_mature_LptM"/>
    <property type="match status" value="1"/>
</dbReference>
<evidence type="ECO:0000313" key="8">
    <source>
        <dbReference type="Proteomes" id="UP000770889"/>
    </source>
</evidence>
<evidence type="ECO:0000256" key="5">
    <source>
        <dbReference type="ARBA" id="ARBA00023237"/>
    </source>
</evidence>